<reference evidence="10 11" key="1">
    <citation type="submission" date="2016-02" db="EMBL/GenBank/DDBJ databases">
        <title>Comparative genomic and transcriptomic foundation for Pichia pastoris.</title>
        <authorList>
            <person name="Love K.R."/>
            <person name="Shah K.A."/>
            <person name="Whittaker C.A."/>
            <person name="Wu J."/>
            <person name="Bartlett M.C."/>
            <person name="Ma D."/>
            <person name="Leeson R.L."/>
            <person name="Priest M."/>
            <person name="Young S.K."/>
            <person name="Love J.C."/>
        </authorList>
    </citation>
    <scope>NUCLEOTIDE SEQUENCE [LARGE SCALE GENOMIC DNA]</scope>
    <source>
        <strain evidence="10 11">ATCC 28485</strain>
    </source>
</reference>
<dbReference type="PROSITE" id="PS01064">
    <property type="entry name" value="PYRIDOX_OXIDASE"/>
    <property type="match status" value="1"/>
</dbReference>
<dbReference type="InterPro" id="IPR012349">
    <property type="entry name" value="Split_barrel_FMN-bd"/>
</dbReference>
<gene>
    <name evidence="10" type="primary">PDX3</name>
    <name evidence="10" type="ORF">ATY40_BA7501084</name>
</gene>
<dbReference type="InterPro" id="IPR019576">
    <property type="entry name" value="Pyridoxamine_oxidase_dimer_C"/>
</dbReference>
<evidence type="ECO:0000256" key="5">
    <source>
        <dbReference type="ARBA" id="ARBA00022630"/>
    </source>
</evidence>
<evidence type="ECO:0000259" key="9">
    <source>
        <dbReference type="Pfam" id="PF10590"/>
    </source>
</evidence>
<proteinExistence type="inferred from homology"/>
<dbReference type="GO" id="GO:0010181">
    <property type="term" value="F:FMN binding"/>
    <property type="evidence" value="ECO:0007669"/>
    <property type="project" value="InterPro"/>
</dbReference>
<dbReference type="PANTHER" id="PTHR10851:SF0">
    <property type="entry name" value="PYRIDOXINE-5'-PHOSPHATE OXIDASE"/>
    <property type="match status" value="1"/>
</dbReference>
<dbReference type="NCBIfam" id="TIGR00558">
    <property type="entry name" value="pdxH"/>
    <property type="match status" value="1"/>
</dbReference>
<keyword evidence="6" id="KW-0288">FMN</keyword>
<keyword evidence="7" id="KW-0560">Oxidoreductase</keyword>
<dbReference type="Gene3D" id="2.30.110.10">
    <property type="entry name" value="Electron Transport, Fmn-binding Protein, Chain A"/>
    <property type="match status" value="1"/>
</dbReference>
<comment type="pathway">
    <text evidence="3">Cofactor metabolism; pyridoxal 5'-phosphate salvage; pyridoxal 5'-phosphate from pyridoxine 5'-phosphate: step 1/1.</text>
</comment>
<sequence length="225" mass="26189">MGDTLKEPIIFAPTTYQYDKFQLNPEDMAEDPIEQFTKWFREAQEAKEDLPEAVNLATARLPSGRVSSRVVLFKELDDRGFVIYSNWEQSKKGQDLTTNKYAAITFFWKGLQRQVRVEGVFEAVNRSTVQRYFDTRPRGSRLGAWASPQSVEIPNRAALESNLKAIESQFRDSVSVPVPDHWGGQRLVPLEIEFWQGRPSRLHDRIVYRRDNLEDKKWRILRTAP</sequence>
<dbReference type="NCBIfam" id="NF004231">
    <property type="entry name" value="PRK05679.1"/>
    <property type="match status" value="1"/>
</dbReference>
<dbReference type="PIRSF" id="PIRSF000190">
    <property type="entry name" value="Pyd_amn-ph_oxd"/>
    <property type="match status" value="1"/>
</dbReference>
<comment type="pathway">
    <text evidence="2">Cofactor metabolism; pyridoxal 5'-phosphate salvage; pyridoxal 5'-phosphate from pyridoxamine 5'-phosphate: step 1/1.</text>
</comment>
<evidence type="ECO:0000256" key="7">
    <source>
        <dbReference type="ARBA" id="ARBA00023002"/>
    </source>
</evidence>
<comment type="cofactor">
    <cofactor evidence="1">
        <name>FMN</name>
        <dbReference type="ChEBI" id="CHEBI:58210"/>
    </cofactor>
</comment>
<dbReference type="HAMAP" id="MF_01629">
    <property type="entry name" value="PdxH"/>
    <property type="match status" value="1"/>
</dbReference>
<evidence type="ECO:0000259" key="8">
    <source>
        <dbReference type="Pfam" id="PF01243"/>
    </source>
</evidence>
<dbReference type="PANTHER" id="PTHR10851">
    <property type="entry name" value="PYRIDOXINE-5-PHOSPHATE OXIDASE"/>
    <property type="match status" value="1"/>
</dbReference>
<dbReference type="Pfam" id="PF10590">
    <property type="entry name" value="PNP_phzG_C"/>
    <property type="match status" value="1"/>
</dbReference>
<evidence type="ECO:0000256" key="2">
    <source>
        <dbReference type="ARBA" id="ARBA00004738"/>
    </source>
</evidence>
<keyword evidence="11" id="KW-1185">Reference proteome</keyword>
<evidence type="ECO:0000256" key="1">
    <source>
        <dbReference type="ARBA" id="ARBA00001917"/>
    </source>
</evidence>
<name>A0A1B2J532_PICPA</name>
<dbReference type="EC" id="1.4.3.5" evidence="4"/>
<dbReference type="AlphaFoldDB" id="A0A1B2J532"/>
<organism evidence="10 11">
    <name type="scientific">Komagataella pastoris</name>
    <name type="common">Yeast</name>
    <name type="synonym">Pichia pastoris</name>
    <dbReference type="NCBI Taxonomy" id="4922"/>
    <lineage>
        <taxon>Eukaryota</taxon>
        <taxon>Fungi</taxon>
        <taxon>Dikarya</taxon>
        <taxon>Ascomycota</taxon>
        <taxon>Saccharomycotina</taxon>
        <taxon>Pichiomycetes</taxon>
        <taxon>Pichiales</taxon>
        <taxon>Pichiaceae</taxon>
        <taxon>Komagataella</taxon>
    </lineage>
</organism>
<dbReference type="EMBL" id="CP014584">
    <property type="protein sequence ID" value="ANZ73088.1"/>
    <property type="molecule type" value="Genomic_DNA"/>
</dbReference>
<dbReference type="GO" id="GO:0008615">
    <property type="term" value="P:pyridoxine biosynthetic process"/>
    <property type="evidence" value="ECO:0007669"/>
    <property type="project" value="InterPro"/>
</dbReference>
<protein>
    <recommendedName>
        <fullName evidence="4">pyridoxal 5'-phosphate synthase</fullName>
        <ecNumber evidence="4">1.4.3.5</ecNumber>
    </recommendedName>
</protein>
<evidence type="ECO:0000256" key="3">
    <source>
        <dbReference type="ARBA" id="ARBA00005037"/>
    </source>
</evidence>
<dbReference type="Pfam" id="PF01243">
    <property type="entry name" value="PNPOx_N"/>
    <property type="match status" value="1"/>
</dbReference>
<evidence type="ECO:0000256" key="6">
    <source>
        <dbReference type="ARBA" id="ARBA00022643"/>
    </source>
</evidence>
<feature type="domain" description="Pyridoxine 5'-phosphate oxidase dimerisation C-terminal" evidence="9">
    <location>
        <begin position="182"/>
        <end position="225"/>
    </location>
</feature>
<dbReference type="SUPFAM" id="SSF50475">
    <property type="entry name" value="FMN-binding split barrel"/>
    <property type="match status" value="1"/>
</dbReference>
<dbReference type="Proteomes" id="UP000094565">
    <property type="component" value="Chromosome 1"/>
</dbReference>
<evidence type="ECO:0000313" key="11">
    <source>
        <dbReference type="Proteomes" id="UP000094565"/>
    </source>
</evidence>
<evidence type="ECO:0000313" key="10">
    <source>
        <dbReference type="EMBL" id="ANZ73088.1"/>
    </source>
</evidence>
<keyword evidence="5" id="KW-0285">Flavoprotein</keyword>
<accession>A0A1B2J532</accession>
<dbReference type="InterPro" id="IPR000659">
    <property type="entry name" value="Pyridox_Oxase"/>
</dbReference>
<dbReference type="InterPro" id="IPR011576">
    <property type="entry name" value="Pyridox_Oxase_N"/>
</dbReference>
<evidence type="ECO:0000256" key="4">
    <source>
        <dbReference type="ARBA" id="ARBA00012801"/>
    </source>
</evidence>
<dbReference type="UniPathway" id="UPA01068">
    <property type="reaction ID" value="UER00304"/>
</dbReference>
<dbReference type="OrthoDB" id="303614at2759"/>
<feature type="domain" description="Pyridoxamine 5'-phosphate oxidase N-terminal" evidence="8">
    <location>
        <begin position="50"/>
        <end position="168"/>
    </location>
</feature>
<dbReference type="InterPro" id="IPR019740">
    <property type="entry name" value="Pyridox_Oxase_CS"/>
</dbReference>
<dbReference type="GO" id="GO:0004733">
    <property type="term" value="F:pyridoxamine phosphate oxidase activity"/>
    <property type="evidence" value="ECO:0007669"/>
    <property type="project" value="UniProtKB-EC"/>
</dbReference>